<dbReference type="AlphaFoldDB" id="A0A0F7SKY9"/>
<name>A0A0F7SKY9_PHARH</name>
<proteinExistence type="predicted"/>
<accession>A0A0F7SKY9</accession>
<dbReference type="EMBL" id="LN483326">
    <property type="protein sequence ID" value="CDZ98318.1"/>
    <property type="molecule type" value="Genomic_DNA"/>
</dbReference>
<dbReference type="SUPFAM" id="SSF50985">
    <property type="entry name" value="RCC1/BLIP-II"/>
    <property type="match status" value="1"/>
</dbReference>
<protein>
    <submittedName>
        <fullName evidence="1">Regulator of chromosome condensation 1/beta-lactamase-inhibitor protein II</fullName>
    </submittedName>
</protein>
<organism evidence="1">
    <name type="scientific">Phaffia rhodozyma</name>
    <name type="common">Yeast</name>
    <name type="synonym">Xanthophyllomyces dendrorhous</name>
    <dbReference type="NCBI Taxonomy" id="264483"/>
    <lineage>
        <taxon>Eukaryota</taxon>
        <taxon>Fungi</taxon>
        <taxon>Dikarya</taxon>
        <taxon>Basidiomycota</taxon>
        <taxon>Agaricomycotina</taxon>
        <taxon>Tremellomycetes</taxon>
        <taxon>Cystofilobasidiales</taxon>
        <taxon>Mrakiaceae</taxon>
        <taxon>Phaffia</taxon>
    </lineage>
</organism>
<sequence length="387" mass="41688">MILGLGLNTAFTLNASPSSFFSVPTDLGLEAYGIHEIIWTSWGATVGFDRSSQTYKIWGYSPVVHYHGLTKPQRIVLPSGVHPKTFIGTDNLEGILGEDGYIYLPLEKEDKEGFLWQKRTQDSGGWLDIGMLGSGILIGLHSYDTSTPIYSSSLSTLCSSAPSASTSCQPAHVPTFNHVHPSLSHALLTPCLPTIHPPYAQGSNLYAQLSLSGLTYSHTPVRLEQFDGLGLIKLSSAGVYSSGLTEAGSIYVWGGRYGCLDDALDVPLIQSLLHTQLAESTSIGKSNGASKQELGAATPAEEEEEEIVDHLITPFGGVLLALRNGFVLGYNFDKADLMPASGQEVFRDTRGEYGRSVWSIVWDPKDGLEVKNIRVGSGGSAIFFATR</sequence>
<dbReference type="InterPro" id="IPR009091">
    <property type="entry name" value="RCC1/BLIP-II"/>
</dbReference>
<reference evidence="1" key="1">
    <citation type="submission" date="2014-08" db="EMBL/GenBank/DDBJ databases">
        <authorList>
            <person name="Sharma Rahul"/>
            <person name="Thines Marco"/>
        </authorList>
    </citation>
    <scope>NUCLEOTIDE SEQUENCE</scope>
</reference>
<evidence type="ECO:0000313" key="1">
    <source>
        <dbReference type="EMBL" id="CDZ98318.1"/>
    </source>
</evidence>
<dbReference type="Gene3D" id="2.130.10.30">
    <property type="entry name" value="Regulator of chromosome condensation 1/beta-lactamase-inhibitor protein II"/>
    <property type="match status" value="1"/>
</dbReference>